<sequence length="89" mass="10675">MLGLNIEQYIILLKHLKQAAKTHQPFLPVHLPLQDEMLHSIQTTFTDFYFRETLIDDSYIVNHHLERDRTEVTDARNKALIERRFNRES</sequence>
<accession>A0A380FHS2</accession>
<proteinExistence type="predicted"/>
<gene>
    <name evidence="1" type="ORF">NCTC12195_02605</name>
</gene>
<protein>
    <submittedName>
        <fullName evidence="1">Cytosolic protein</fullName>
    </submittedName>
</protein>
<dbReference type="AlphaFoldDB" id="A0A380FHS2"/>
<dbReference type="Proteomes" id="UP000255277">
    <property type="component" value="Unassembled WGS sequence"/>
</dbReference>
<evidence type="ECO:0000313" key="1">
    <source>
        <dbReference type="EMBL" id="SUM33149.1"/>
    </source>
</evidence>
<evidence type="ECO:0000313" key="2">
    <source>
        <dbReference type="Proteomes" id="UP000255277"/>
    </source>
</evidence>
<dbReference type="STRING" id="1293.SH09_05535"/>
<dbReference type="EMBL" id="UHDK01000001">
    <property type="protein sequence ID" value="SUM33149.1"/>
    <property type="molecule type" value="Genomic_DNA"/>
</dbReference>
<reference evidence="1 2" key="1">
    <citation type="submission" date="2018-06" db="EMBL/GenBank/DDBJ databases">
        <authorList>
            <consortium name="Pathogen Informatics"/>
            <person name="Doyle S."/>
        </authorList>
    </citation>
    <scope>NUCLEOTIDE SEQUENCE [LARGE SCALE GENOMIC DNA]</scope>
    <source>
        <strain evidence="1 2">NCTC12195</strain>
    </source>
</reference>
<name>A0A380FHS2_STAGA</name>
<organism evidence="1 2">
    <name type="scientific">Staphylococcus gallinarum</name>
    <dbReference type="NCBI Taxonomy" id="1293"/>
    <lineage>
        <taxon>Bacteria</taxon>
        <taxon>Bacillati</taxon>
        <taxon>Bacillota</taxon>
        <taxon>Bacilli</taxon>
        <taxon>Bacillales</taxon>
        <taxon>Staphylococcaceae</taxon>
        <taxon>Staphylococcus</taxon>
    </lineage>
</organism>